<reference evidence="1 2" key="1">
    <citation type="submission" date="2020-07" db="EMBL/GenBank/DDBJ databases">
        <title>Differential regulation of undecylprodigiosin biosynthesis in the yeast-scavenging Streptomyces strain MBK6.</title>
        <authorList>
            <person name="Baral B."/>
            <person name="Siitonen V."/>
            <person name="Laughlin M."/>
            <person name="Yamada K."/>
            <person name="Ilomaeki M."/>
            <person name="Metsae-Ketelae M."/>
            <person name="Niemi J."/>
        </authorList>
    </citation>
    <scope>NUCLEOTIDE SEQUENCE [LARGE SCALE GENOMIC DNA]</scope>
    <source>
        <strain evidence="1 2">MBK6</strain>
    </source>
</reference>
<comment type="caution">
    <text evidence="1">The sequence shown here is derived from an EMBL/GenBank/DDBJ whole genome shotgun (WGS) entry which is preliminary data.</text>
</comment>
<evidence type="ECO:0008006" key="3">
    <source>
        <dbReference type="Google" id="ProtNLM"/>
    </source>
</evidence>
<evidence type="ECO:0000313" key="1">
    <source>
        <dbReference type="EMBL" id="MBA5222203.1"/>
    </source>
</evidence>
<dbReference type="EMBL" id="JACERG010000010">
    <property type="protein sequence ID" value="MBA5222203.1"/>
    <property type="molecule type" value="Genomic_DNA"/>
</dbReference>
<sequence>MTFETQAGPRPLRLGVTRPQTRLRQYRRWIRRGWALDLNDAVRLNSQLNRTAQHATREHDAYAWRHRDAAKAERRRAHQRAVVLGMTQSCTFCVADAADVTLLVPLSDGGQDVLSNKVAVCNMCRSMWPRMRRWVPQRIIHKLTAALPHRGL</sequence>
<dbReference type="RefSeq" id="WP_191852796.1">
    <property type="nucleotide sequence ID" value="NZ_JACERG010000010.1"/>
</dbReference>
<dbReference type="Proteomes" id="UP000587608">
    <property type="component" value="Unassembled WGS sequence"/>
</dbReference>
<protein>
    <recommendedName>
        <fullName evidence="3">HNH endonuclease</fullName>
    </recommendedName>
</protein>
<gene>
    <name evidence="1" type="ORF">H1X69_12330</name>
</gene>
<name>A0A7W2HUM9_9ACTN</name>
<proteinExistence type="predicted"/>
<evidence type="ECO:0000313" key="2">
    <source>
        <dbReference type="Proteomes" id="UP000587608"/>
    </source>
</evidence>
<organism evidence="1 2">
    <name type="scientific">Streptomyces griseoaurantiacus</name>
    <dbReference type="NCBI Taxonomy" id="68213"/>
    <lineage>
        <taxon>Bacteria</taxon>
        <taxon>Bacillati</taxon>
        <taxon>Actinomycetota</taxon>
        <taxon>Actinomycetes</taxon>
        <taxon>Kitasatosporales</taxon>
        <taxon>Streptomycetaceae</taxon>
        <taxon>Streptomyces</taxon>
        <taxon>Streptomyces aurantiacus group</taxon>
    </lineage>
</organism>
<accession>A0A7W2HUM9</accession>
<dbReference type="AlphaFoldDB" id="A0A7W2HUM9"/>